<dbReference type="Gene3D" id="3.40.50.720">
    <property type="entry name" value="NAD(P)-binding Rossmann-like Domain"/>
    <property type="match status" value="1"/>
</dbReference>
<evidence type="ECO:0000313" key="5">
    <source>
        <dbReference type="EMBL" id="OZI21430.1"/>
    </source>
</evidence>
<dbReference type="PROSITE" id="PS00974">
    <property type="entry name" value="MANNITOL_DHGENASE"/>
    <property type="match status" value="1"/>
</dbReference>
<name>A0A261R9X0_9BORD</name>
<dbReference type="PANTHER" id="PTHR43362:SF1">
    <property type="entry name" value="MANNITOL DEHYDROGENASE 2-RELATED"/>
    <property type="match status" value="1"/>
</dbReference>
<keyword evidence="6" id="KW-1185">Reference proteome</keyword>
<protein>
    <submittedName>
        <fullName evidence="5">Mannitol dehydrogenase</fullName>
    </submittedName>
</protein>
<dbReference type="PANTHER" id="PTHR43362">
    <property type="entry name" value="MANNITOL DEHYDROGENASE DSF1-RELATED"/>
    <property type="match status" value="1"/>
</dbReference>
<dbReference type="InterPro" id="IPR013118">
    <property type="entry name" value="Mannitol_DH_C"/>
</dbReference>
<organism evidence="5 6">
    <name type="scientific">Bordetella genomosp. 9</name>
    <dbReference type="NCBI Taxonomy" id="1416803"/>
    <lineage>
        <taxon>Bacteria</taxon>
        <taxon>Pseudomonadati</taxon>
        <taxon>Pseudomonadota</taxon>
        <taxon>Betaproteobacteria</taxon>
        <taxon>Burkholderiales</taxon>
        <taxon>Alcaligenaceae</taxon>
        <taxon>Bordetella</taxon>
    </lineage>
</organism>
<dbReference type="Pfam" id="PF08125">
    <property type="entry name" value="Mannitol_dh_C"/>
    <property type="match status" value="1"/>
</dbReference>
<reference evidence="5" key="1">
    <citation type="submission" date="2017-05" db="EMBL/GenBank/DDBJ databases">
        <title>Complete and WGS of Bordetella genogroups.</title>
        <authorList>
            <person name="Spilker T."/>
            <person name="Lipuma J."/>
        </authorList>
    </citation>
    <scope>NUCLEOTIDE SEQUENCE</scope>
    <source>
        <strain evidence="5">AU21707</strain>
    </source>
</reference>
<dbReference type="InterPro" id="IPR036291">
    <property type="entry name" value="NAD(P)-bd_dom_sf"/>
</dbReference>
<dbReference type="PRINTS" id="PR00084">
    <property type="entry name" value="MTLDHDRGNASE"/>
</dbReference>
<dbReference type="InterPro" id="IPR000669">
    <property type="entry name" value="Mannitol_DH"/>
</dbReference>
<dbReference type="InterPro" id="IPR013131">
    <property type="entry name" value="Mannitol_DH_N"/>
</dbReference>
<dbReference type="InterPro" id="IPR050988">
    <property type="entry name" value="Mannitol_DH/Oxidoreductase"/>
</dbReference>
<comment type="caution">
    <text evidence="5">The sequence shown here is derived from an EMBL/GenBank/DDBJ whole genome shotgun (WGS) entry which is preliminary data.</text>
</comment>
<evidence type="ECO:0000259" key="3">
    <source>
        <dbReference type="Pfam" id="PF01232"/>
    </source>
</evidence>
<dbReference type="SUPFAM" id="SSF48179">
    <property type="entry name" value="6-phosphogluconate dehydrogenase C-terminal domain-like"/>
    <property type="match status" value="1"/>
</dbReference>
<dbReference type="GO" id="GO:0016616">
    <property type="term" value="F:oxidoreductase activity, acting on the CH-OH group of donors, NAD or NADP as acceptor"/>
    <property type="evidence" value="ECO:0007669"/>
    <property type="project" value="TreeGrafter"/>
</dbReference>
<dbReference type="InterPro" id="IPR008927">
    <property type="entry name" value="6-PGluconate_DH-like_C_sf"/>
</dbReference>
<feature type="domain" description="Mannitol dehydrogenase N-terminal" evidence="3">
    <location>
        <begin position="35"/>
        <end position="278"/>
    </location>
</feature>
<dbReference type="Gene3D" id="1.10.1040.10">
    <property type="entry name" value="N-(1-d-carboxylethyl)-l-norvaline Dehydrogenase, domain 2"/>
    <property type="match status" value="1"/>
</dbReference>
<dbReference type="AlphaFoldDB" id="A0A261R9X0"/>
<keyword evidence="1" id="KW-0560">Oxidoreductase</keyword>
<sequence length="492" mass="53290">MDEPMDKQLPRLAPDRLPALSAHLSPLPWTEPRVGIVHLGLGNFHRAHQAMYTEDAMLAAGGDWGICGVSLRRPDTRDALAPQGGLYSVLIRDADGERVQVVRALRRVLVATQEQDAVLDALRDSRVRIVSLTVTEKGYCLDPRTGGLDMTHPQVARDLRDPDHPQSVPGYLVAGLRARRDNPYTVLSCDNLAHNGAALRRVVLDYARALDAGLADWIERSVAFPSTMVDRIVPATTDADRAAAAAALGCVDAWPVPAESFRQWVIEDRFPAGRPAWERAGALLVEDVTPYETAKLRMLNGIHSTLAYLALLADIETVDRAIAQPDLHALAHRMMSEDIAPTLTVPAAFDRARYRDDLLARFANPALKHRCAQIAMDGSQKLPPRLLGTAADRLRDGHAVDRLALGVAAWMCFLSGRSESGAALELNDPMADRLSALAAPGADGLADRLLAVADIFPPELAADARFTAAVRRACDALARDGALGTARRYAAL</sequence>
<dbReference type="InterPro" id="IPR023027">
    <property type="entry name" value="Mannitol_DH_CS"/>
</dbReference>
<gene>
    <name evidence="5" type="ORF">CAL26_18795</name>
</gene>
<dbReference type="Proteomes" id="UP000216857">
    <property type="component" value="Unassembled WGS sequence"/>
</dbReference>
<evidence type="ECO:0000313" key="6">
    <source>
        <dbReference type="Proteomes" id="UP000216857"/>
    </source>
</evidence>
<accession>A0A261R9X0</accession>
<dbReference type="Pfam" id="PF01232">
    <property type="entry name" value="Mannitol_dh"/>
    <property type="match status" value="1"/>
</dbReference>
<dbReference type="EMBL" id="NEVJ01000003">
    <property type="protein sequence ID" value="OZI21430.1"/>
    <property type="molecule type" value="Genomic_DNA"/>
</dbReference>
<evidence type="ECO:0000256" key="1">
    <source>
        <dbReference type="ARBA" id="ARBA00023002"/>
    </source>
</evidence>
<evidence type="ECO:0000259" key="4">
    <source>
        <dbReference type="Pfam" id="PF08125"/>
    </source>
</evidence>
<dbReference type="STRING" id="1416803.CAL13_06745"/>
<keyword evidence="2" id="KW-0520">NAD</keyword>
<dbReference type="GO" id="GO:0019594">
    <property type="term" value="P:mannitol metabolic process"/>
    <property type="evidence" value="ECO:0007669"/>
    <property type="project" value="InterPro"/>
</dbReference>
<feature type="domain" description="Mannitol dehydrogenase C-terminal" evidence="4">
    <location>
        <begin position="287"/>
        <end position="477"/>
    </location>
</feature>
<dbReference type="InterPro" id="IPR013328">
    <property type="entry name" value="6PGD_dom2"/>
</dbReference>
<evidence type="ECO:0000256" key="2">
    <source>
        <dbReference type="ARBA" id="ARBA00023027"/>
    </source>
</evidence>
<proteinExistence type="predicted"/>
<dbReference type="SUPFAM" id="SSF51735">
    <property type="entry name" value="NAD(P)-binding Rossmann-fold domains"/>
    <property type="match status" value="1"/>
</dbReference>